<gene>
    <name evidence="2" type="ORF">GHT06_003727</name>
</gene>
<protein>
    <recommendedName>
        <fullName evidence="4">Tandem-95 repeat protein</fullName>
    </recommendedName>
</protein>
<sequence length="559" mass="57704">MASQSDYVCGEASSNSVKFLFANLPTIIDDNFITLEDTPVSGVGSGGSALTVTEFTIEDLVDSDGNPIVFNPGETQTIPNVGTIVVNADVNPVNDPPLASDDVVTTNAGVTASGNVLTNDTDLEGDDLSISKITVDGVDYAVGTPHTMASGILTVNADGTFTFEPASGFTGDVPAITYTLSDGTGTDTGVINIYVAPVNDAPVANPDTNTVAEDTPATGNVITNDIDDAGTTLTVTQISFEVDGTTYTYPAGTLSTIPGVGTVVVNADGTYTFTPDSNWNGEVPTISYTLSDNDGATVVGTLDITVTPVNDEPIAVNDDNLVTPEDTPMKVIDPEGLPITVTTFTIDGIEDENGDPVVFTAGTTEAIIGTDGAFTFTPVANYSGTVPVVTYTAQDSGGAEATATLNLSVTPVNDPPLAVNDLFTVADNTATDDQTPKTGNVLTNDSDPEGDTIKVTTFTVAGVSYPAGTVVTVPNIGNIILNEDGTFTFTPLPGNDDPLEISYTVTDSKGLSSTATLKIEVELLDSDGDGVPDFQEKIDGTNIYDSCMLGNYWIVMAMA</sequence>
<feature type="compositionally biased region" description="Polar residues" evidence="1">
    <location>
        <begin position="429"/>
        <end position="445"/>
    </location>
</feature>
<name>A0AAD5PJU5_9CRUS</name>
<dbReference type="AlphaFoldDB" id="A0AAD5PJU5"/>
<keyword evidence="3" id="KW-1185">Reference proteome</keyword>
<comment type="caution">
    <text evidence="2">The sequence shown here is derived from an EMBL/GenBank/DDBJ whole genome shotgun (WGS) entry which is preliminary data.</text>
</comment>
<accession>A0AAD5PJU5</accession>
<proteinExistence type="predicted"/>
<evidence type="ECO:0000313" key="3">
    <source>
        <dbReference type="Proteomes" id="UP000820818"/>
    </source>
</evidence>
<reference evidence="2" key="1">
    <citation type="submission" date="2022-05" db="EMBL/GenBank/DDBJ databases">
        <title>A multi-omics perspective on studying reproductive biology in Daphnia sinensis.</title>
        <authorList>
            <person name="Jia J."/>
        </authorList>
    </citation>
    <scope>NUCLEOTIDE SEQUENCE</scope>
    <source>
        <strain evidence="2">WSL</strain>
    </source>
</reference>
<dbReference type="Gene3D" id="2.60.40.1200">
    <property type="match status" value="4"/>
</dbReference>
<feature type="region of interest" description="Disordered" evidence="1">
    <location>
        <begin position="429"/>
        <end position="448"/>
    </location>
</feature>
<dbReference type="NCBIfam" id="NF012211">
    <property type="entry name" value="tand_rpt_95"/>
    <property type="match status" value="4"/>
</dbReference>
<evidence type="ECO:0000313" key="2">
    <source>
        <dbReference type="EMBL" id="KAI9549361.1"/>
    </source>
</evidence>
<dbReference type="Proteomes" id="UP000820818">
    <property type="component" value="Unassembled WGS sequence"/>
</dbReference>
<organism evidence="2 3">
    <name type="scientific">Daphnia sinensis</name>
    <dbReference type="NCBI Taxonomy" id="1820382"/>
    <lineage>
        <taxon>Eukaryota</taxon>
        <taxon>Metazoa</taxon>
        <taxon>Ecdysozoa</taxon>
        <taxon>Arthropoda</taxon>
        <taxon>Crustacea</taxon>
        <taxon>Branchiopoda</taxon>
        <taxon>Diplostraca</taxon>
        <taxon>Cladocera</taxon>
        <taxon>Anomopoda</taxon>
        <taxon>Daphniidae</taxon>
        <taxon>Daphnia</taxon>
        <taxon>Daphnia similis group</taxon>
    </lineage>
</organism>
<dbReference type="Pfam" id="PF17963">
    <property type="entry name" value="Big_9"/>
    <property type="match status" value="4"/>
</dbReference>
<evidence type="ECO:0000256" key="1">
    <source>
        <dbReference type="SAM" id="MobiDB-lite"/>
    </source>
</evidence>
<evidence type="ECO:0008006" key="4">
    <source>
        <dbReference type="Google" id="ProtNLM"/>
    </source>
</evidence>
<dbReference type="EMBL" id="WJBH02000308">
    <property type="protein sequence ID" value="KAI9549361.1"/>
    <property type="molecule type" value="Genomic_DNA"/>
</dbReference>